<evidence type="ECO:0000256" key="2">
    <source>
        <dbReference type="ARBA" id="ARBA00022763"/>
    </source>
</evidence>
<keyword evidence="8" id="KW-0378">Hydrolase</keyword>
<dbReference type="EMBL" id="JASJEX010000001">
    <property type="protein sequence ID" value="MDJ1128481.1"/>
    <property type="molecule type" value="Genomic_DNA"/>
</dbReference>
<reference evidence="8" key="1">
    <citation type="submission" date="2023-05" db="EMBL/GenBank/DDBJ databases">
        <title>[olsenella] sp. nov., isolated from a pig farm feces dump.</title>
        <authorList>
            <person name="Chang Y.-H."/>
        </authorList>
    </citation>
    <scope>NUCLEOTIDE SEQUENCE</scope>
    <source>
        <strain evidence="8">YH-ols2217</strain>
    </source>
</reference>
<dbReference type="Gene3D" id="2.40.50.140">
    <property type="entry name" value="Nucleic acid-binding proteins"/>
    <property type="match status" value="1"/>
</dbReference>
<feature type="domain" description="Helix-hairpin-helix DNA-binding motif class 1" evidence="7">
    <location>
        <begin position="109"/>
        <end position="128"/>
    </location>
</feature>
<comment type="caution">
    <text evidence="6">Lacks conserved residue(s) required for the propagation of feature annotation.</text>
</comment>
<dbReference type="Proteomes" id="UP001431693">
    <property type="component" value="Unassembled WGS sequence"/>
</dbReference>
<keyword evidence="3 6" id="KW-0238">DNA-binding</keyword>
<dbReference type="Pfam" id="PF01330">
    <property type="entry name" value="RuvA_N"/>
    <property type="match status" value="1"/>
</dbReference>
<dbReference type="InterPro" id="IPR003583">
    <property type="entry name" value="Hlx-hairpin-Hlx_DNA-bd_motif"/>
</dbReference>
<comment type="function">
    <text evidence="6">The RuvA-RuvB-RuvC complex processes Holliday junction (HJ) DNA during genetic recombination and DNA repair, while the RuvA-RuvB complex plays an important role in the rescue of blocked DNA replication forks via replication fork reversal (RFR). RuvA specifically binds to HJ cruciform DNA, conferring on it an open structure. The RuvB hexamer acts as an ATP-dependent pump, pulling dsDNA into and through the RuvAB complex. HJ branch migration allows RuvC to scan DNA until it finds its consensus sequence, where it cleaves and resolves the cruciform DNA.</text>
</comment>
<dbReference type="InterPro" id="IPR012340">
    <property type="entry name" value="NA-bd_OB-fold"/>
</dbReference>
<dbReference type="SUPFAM" id="SSF46929">
    <property type="entry name" value="DNA helicase RuvA subunit, C-terminal domain"/>
    <property type="match status" value="1"/>
</dbReference>
<dbReference type="NCBIfam" id="TIGR00084">
    <property type="entry name" value="ruvA"/>
    <property type="match status" value="1"/>
</dbReference>
<sequence>MIVQLTGTLVETAGASVVLDVSGVGYELGVSHATLADLPARGTPGVTLLVRMRVTDAGPALYGFSTREERTLFDRLVQVSGVGPKMALSVLSSFRPRQLAEVVATGDLQRLTSVPGVGKKSASRLLVELEGIFSKDPGLKSLAASATLDLDGPAPAGPAPSVLADVVDGLLSMGFSPQEAELACEGLDESLSVEQALGQALKRLGGRS</sequence>
<feature type="domain" description="Helix-hairpin-helix DNA-binding motif class 1" evidence="7">
    <location>
        <begin position="74"/>
        <end position="93"/>
    </location>
</feature>
<evidence type="ECO:0000256" key="4">
    <source>
        <dbReference type="ARBA" id="ARBA00023172"/>
    </source>
</evidence>
<comment type="subcellular location">
    <subcellularLocation>
        <location evidence="6">Cytoplasm</location>
    </subcellularLocation>
</comment>
<comment type="subunit">
    <text evidence="6">Homotetramer. Forms an RuvA(8)-RuvB(12)-Holliday junction (HJ) complex. HJ DNA is sandwiched between 2 RuvA tetramers; dsDNA enters through RuvA and exits via RuvB. An RuvB hexamer assembles on each DNA strand where it exits the tetramer. Each RuvB hexamer is contacted by two RuvA subunits (via domain III) on 2 adjacent RuvB subunits; this complex drives branch migration. In the full resolvosome a probable DNA-RuvA(4)-RuvB(12)-RuvC(2) complex forms which resolves the HJ.</text>
</comment>
<dbReference type="Pfam" id="PF07499">
    <property type="entry name" value="RuvA_C"/>
    <property type="match status" value="1"/>
</dbReference>
<keyword evidence="9" id="KW-1185">Reference proteome</keyword>
<dbReference type="CDD" id="cd14332">
    <property type="entry name" value="UBA_RuvA_C"/>
    <property type="match status" value="1"/>
</dbReference>
<dbReference type="GO" id="GO:0003678">
    <property type="term" value="F:DNA helicase activity"/>
    <property type="evidence" value="ECO:0007669"/>
    <property type="project" value="UniProtKB-EC"/>
</dbReference>
<organism evidence="8 9">
    <name type="scientific">Kribbibacterium absianum</name>
    <dbReference type="NCBI Taxonomy" id="3044210"/>
    <lineage>
        <taxon>Bacteria</taxon>
        <taxon>Bacillati</taxon>
        <taxon>Actinomycetota</taxon>
        <taxon>Coriobacteriia</taxon>
        <taxon>Coriobacteriales</taxon>
        <taxon>Kribbibacteriaceae</taxon>
        <taxon>Kribbibacterium</taxon>
    </lineage>
</organism>
<name>A0ABT6ZHF3_9ACTN</name>
<evidence type="ECO:0000259" key="7">
    <source>
        <dbReference type="SMART" id="SM00278"/>
    </source>
</evidence>
<dbReference type="Pfam" id="PF14520">
    <property type="entry name" value="HHH_5"/>
    <property type="match status" value="1"/>
</dbReference>
<dbReference type="InterPro" id="IPR010994">
    <property type="entry name" value="RuvA_2-like"/>
</dbReference>
<dbReference type="Gene3D" id="1.10.8.10">
    <property type="entry name" value="DNA helicase RuvA subunit, C-terminal domain"/>
    <property type="match status" value="1"/>
</dbReference>
<evidence type="ECO:0000256" key="5">
    <source>
        <dbReference type="ARBA" id="ARBA00023204"/>
    </source>
</evidence>
<comment type="caution">
    <text evidence="8">The sequence shown here is derived from an EMBL/GenBank/DDBJ whole genome shotgun (WGS) entry which is preliminary data.</text>
</comment>
<evidence type="ECO:0000313" key="9">
    <source>
        <dbReference type="Proteomes" id="UP001431693"/>
    </source>
</evidence>
<comment type="domain">
    <text evidence="6">Has three domains with a flexible linker between the domains II and III and assumes an 'L' shape. Domain III is highly mobile and contacts RuvB.</text>
</comment>
<proteinExistence type="inferred from homology"/>
<keyword evidence="4 6" id="KW-0233">DNA recombination</keyword>
<keyword evidence="2 6" id="KW-0227">DNA damage</keyword>
<evidence type="ECO:0000256" key="3">
    <source>
        <dbReference type="ARBA" id="ARBA00023125"/>
    </source>
</evidence>
<accession>A0ABT6ZHF3</accession>
<keyword evidence="5 6" id="KW-0234">DNA repair</keyword>
<dbReference type="InterPro" id="IPR000085">
    <property type="entry name" value="RuvA"/>
</dbReference>
<dbReference type="InterPro" id="IPR011114">
    <property type="entry name" value="RuvA_C"/>
</dbReference>
<keyword evidence="1 6" id="KW-0963">Cytoplasm</keyword>
<dbReference type="HAMAP" id="MF_00031">
    <property type="entry name" value="DNA_HJ_migration_RuvA"/>
    <property type="match status" value="1"/>
</dbReference>
<dbReference type="SUPFAM" id="SSF47781">
    <property type="entry name" value="RuvA domain 2-like"/>
    <property type="match status" value="1"/>
</dbReference>
<dbReference type="GO" id="GO:0016787">
    <property type="term" value="F:hydrolase activity"/>
    <property type="evidence" value="ECO:0007669"/>
    <property type="project" value="UniProtKB-KW"/>
</dbReference>
<dbReference type="SMART" id="SM00278">
    <property type="entry name" value="HhH1"/>
    <property type="match status" value="2"/>
</dbReference>
<dbReference type="InterPro" id="IPR036267">
    <property type="entry name" value="RuvA_C_sf"/>
</dbReference>
<dbReference type="SUPFAM" id="SSF50249">
    <property type="entry name" value="Nucleic acid-binding proteins"/>
    <property type="match status" value="1"/>
</dbReference>
<feature type="region of interest" description="Domain III" evidence="6">
    <location>
        <begin position="158"/>
        <end position="208"/>
    </location>
</feature>
<evidence type="ECO:0000256" key="6">
    <source>
        <dbReference type="HAMAP-Rule" id="MF_00031"/>
    </source>
</evidence>
<dbReference type="RefSeq" id="WP_283712126.1">
    <property type="nucleotide sequence ID" value="NZ_JASJEW010000001.1"/>
</dbReference>
<dbReference type="InterPro" id="IPR013849">
    <property type="entry name" value="DNA_helicase_Holl-junc_RuvA_I"/>
</dbReference>
<protein>
    <recommendedName>
        <fullName evidence="6">Holliday junction branch migration complex subunit RuvA</fullName>
    </recommendedName>
</protein>
<dbReference type="Gene3D" id="1.10.150.20">
    <property type="entry name" value="5' to 3' exonuclease, C-terminal subdomain"/>
    <property type="match status" value="1"/>
</dbReference>
<evidence type="ECO:0000313" key="8">
    <source>
        <dbReference type="EMBL" id="MDJ1128481.1"/>
    </source>
</evidence>
<gene>
    <name evidence="6 8" type="primary">ruvA</name>
    <name evidence="8" type="ORF">QJ043_00045</name>
</gene>
<comment type="similarity">
    <text evidence="6">Belongs to the RuvA family.</text>
</comment>
<evidence type="ECO:0000256" key="1">
    <source>
        <dbReference type="ARBA" id="ARBA00022490"/>
    </source>
</evidence>